<proteinExistence type="predicted"/>
<dbReference type="Gene3D" id="3.30.2010.20">
    <property type="match status" value="1"/>
</dbReference>
<protein>
    <submittedName>
        <fullName evidence="2">Metallopeptidase family protein</fullName>
    </submittedName>
</protein>
<dbReference type="AlphaFoldDB" id="A0A941IJX7"/>
<organism evidence="2 3">
    <name type="scientific">Actinospica acidithermotolerans</name>
    <dbReference type="NCBI Taxonomy" id="2828514"/>
    <lineage>
        <taxon>Bacteria</taxon>
        <taxon>Bacillati</taxon>
        <taxon>Actinomycetota</taxon>
        <taxon>Actinomycetes</taxon>
        <taxon>Catenulisporales</taxon>
        <taxon>Actinospicaceae</taxon>
        <taxon>Actinospica</taxon>
    </lineage>
</organism>
<dbReference type="Pfam" id="PF06262">
    <property type="entry name" value="Zincin_1"/>
    <property type="match status" value="1"/>
</dbReference>
<dbReference type="EMBL" id="JAGSOH010000107">
    <property type="protein sequence ID" value="MBR7829949.1"/>
    <property type="molecule type" value="Genomic_DNA"/>
</dbReference>
<dbReference type="InterPro" id="IPR010428">
    <property type="entry name" value="Zincin_1"/>
</dbReference>
<gene>
    <name evidence="2" type="ORF">KDK95_26840</name>
</gene>
<dbReference type="CDD" id="cd12954">
    <property type="entry name" value="MMP_TTHA0227_like_1"/>
    <property type="match status" value="1"/>
</dbReference>
<feature type="region of interest" description="Disordered" evidence="1">
    <location>
        <begin position="1"/>
        <end position="41"/>
    </location>
</feature>
<accession>A0A941IJX7</accession>
<dbReference type="InterPro" id="IPR038555">
    <property type="entry name" value="Zincin_1_sf"/>
</dbReference>
<feature type="compositionally biased region" description="Basic residues" evidence="1">
    <location>
        <begin position="23"/>
        <end position="35"/>
    </location>
</feature>
<dbReference type="Proteomes" id="UP000676325">
    <property type="component" value="Unassembled WGS sequence"/>
</dbReference>
<evidence type="ECO:0000256" key="1">
    <source>
        <dbReference type="SAM" id="MobiDB-lite"/>
    </source>
</evidence>
<name>A0A941IJX7_9ACTN</name>
<comment type="caution">
    <text evidence="2">The sequence shown here is derived from an EMBL/GenBank/DDBJ whole genome shotgun (WGS) entry which is preliminary data.</text>
</comment>
<reference evidence="2" key="1">
    <citation type="submission" date="2021-04" db="EMBL/GenBank/DDBJ databases">
        <title>Genome based classification of Actinospica acidithermotolerans sp. nov., an actinobacterium isolated from an Indonesian hot spring.</title>
        <authorList>
            <person name="Kusuma A.B."/>
            <person name="Putra K.E."/>
            <person name="Nafisah S."/>
            <person name="Loh J."/>
            <person name="Nouioui I."/>
            <person name="Goodfellow M."/>
        </authorList>
    </citation>
    <scope>NUCLEOTIDE SEQUENCE</scope>
    <source>
        <strain evidence="2">MGRD01-02</strain>
    </source>
</reference>
<dbReference type="SUPFAM" id="SSF55486">
    <property type="entry name" value="Metalloproteases ('zincins'), catalytic domain"/>
    <property type="match status" value="1"/>
</dbReference>
<evidence type="ECO:0000313" key="3">
    <source>
        <dbReference type="Proteomes" id="UP000676325"/>
    </source>
</evidence>
<sequence>MCITVSGVHGKPGIPSSPPPGQPRRRKTRDRRGRGIRGPLAPAELPLSLTRAEKFDDLVLDAVERLEQRWPQLAAVEFAVEQVPPPGAEYWSADPVPLGRAIRAARGEPDRIVVYRRPTEVRAATQAELVPLVYEVVVEQVAELLGLDPEIIDPETDED</sequence>
<evidence type="ECO:0000313" key="2">
    <source>
        <dbReference type="EMBL" id="MBR7829949.1"/>
    </source>
</evidence>
<keyword evidence="3" id="KW-1185">Reference proteome</keyword>